<dbReference type="InterPro" id="IPR024688">
    <property type="entry name" value="Mac_dom"/>
</dbReference>
<dbReference type="CDD" id="cd03357">
    <property type="entry name" value="LbH_MAT_GAT"/>
    <property type="match status" value="1"/>
</dbReference>
<dbReference type="EMBL" id="QGQD01000056">
    <property type="protein sequence ID" value="TLD00346.1"/>
    <property type="molecule type" value="Genomic_DNA"/>
</dbReference>
<dbReference type="AlphaFoldDB" id="A0A4U8QER9"/>
<dbReference type="OrthoDB" id="9801697at2"/>
<keyword evidence="2 5" id="KW-0808">Transferase</keyword>
<name>A0A4U8QER9_9FIRM</name>
<dbReference type="Pfam" id="PF00132">
    <property type="entry name" value="Hexapep"/>
    <property type="match status" value="1"/>
</dbReference>
<keyword evidence="8" id="KW-1185">Reference proteome</keyword>
<evidence type="ECO:0000256" key="1">
    <source>
        <dbReference type="ARBA" id="ARBA00007274"/>
    </source>
</evidence>
<dbReference type="RefSeq" id="WP_044297604.1">
    <property type="nucleotide sequence ID" value="NZ_CABMJZ010000123.1"/>
</dbReference>
<dbReference type="InterPro" id="IPR001451">
    <property type="entry name" value="Hexapep"/>
</dbReference>
<comment type="similarity">
    <text evidence="1 5">Belongs to the transferase hexapeptide repeat family.</text>
</comment>
<dbReference type="STRING" id="180332.GCA_000797495_05809"/>
<dbReference type="Proteomes" id="UP000306509">
    <property type="component" value="Unassembled WGS sequence"/>
</dbReference>
<evidence type="ECO:0000313" key="8">
    <source>
        <dbReference type="Proteomes" id="UP000306509"/>
    </source>
</evidence>
<dbReference type="Pfam" id="PF12464">
    <property type="entry name" value="Mac"/>
    <property type="match status" value="1"/>
</dbReference>
<proteinExistence type="inferred from homology"/>
<dbReference type="InterPro" id="IPR011004">
    <property type="entry name" value="Trimer_LpxA-like_sf"/>
</dbReference>
<dbReference type="GO" id="GO:0008870">
    <property type="term" value="F:galactoside O-acetyltransferase activity"/>
    <property type="evidence" value="ECO:0007669"/>
    <property type="project" value="TreeGrafter"/>
</dbReference>
<feature type="domain" description="Maltose/galactoside acetyltransferase" evidence="6">
    <location>
        <begin position="4"/>
        <end position="58"/>
    </location>
</feature>
<keyword evidence="4 5" id="KW-0012">Acyltransferase</keyword>
<reference evidence="7 8" key="1">
    <citation type="journal article" date="2019" name="Anaerobe">
        <title>Detection of Robinsoniella peoriensis in multiple bone samples of a trauma patient.</title>
        <authorList>
            <person name="Schrottner P."/>
            <person name="Hartwich K."/>
            <person name="Bunk B."/>
            <person name="Schober I."/>
            <person name="Helbig S."/>
            <person name="Rudolph W.W."/>
            <person name="Gunzer F."/>
        </authorList>
    </citation>
    <scope>NUCLEOTIDE SEQUENCE [LARGE SCALE GENOMIC DNA]</scope>
    <source>
        <strain evidence="7 8">DSM 106044</strain>
    </source>
</reference>
<evidence type="ECO:0000256" key="3">
    <source>
        <dbReference type="ARBA" id="ARBA00022737"/>
    </source>
</evidence>
<dbReference type="PANTHER" id="PTHR43017:SF1">
    <property type="entry name" value="ACETYLTRANSFERASE YJL218W-RELATED"/>
    <property type="match status" value="1"/>
</dbReference>
<organism evidence="7 8">
    <name type="scientific">Robinsoniella peoriensis</name>
    <dbReference type="NCBI Taxonomy" id="180332"/>
    <lineage>
        <taxon>Bacteria</taxon>
        <taxon>Bacillati</taxon>
        <taxon>Bacillota</taxon>
        <taxon>Clostridia</taxon>
        <taxon>Lachnospirales</taxon>
        <taxon>Lachnospiraceae</taxon>
        <taxon>Robinsoniella</taxon>
    </lineage>
</organism>
<evidence type="ECO:0000259" key="6">
    <source>
        <dbReference type="SMART" id="SM01266"/>
    </source>
</evidence>
<dbReference type="EC" id="2.3.1.-" evidence="5"/>
<protein>
    <recommendedName>
        <fullName evidence="5">Acetyltransferase</fullName>
        <ecNumber evidence="5">2.3.1.-</ecNumber>
    </recommendedName>
</protein>
<accession>A0A4U8QER9</accession>
<comment type="caution">
    <text evidence="7">The sequence shown here is derived from an EMBL/GenBank/DDBJ whole genome shotgun (WGS) entry which is preliminary data.</text>
</comment>
<evidence type="ECO:0000256" key="5">
    <source>
        <dbReference type="RuleBase" id="RU367021"/>
    </source>
</evidence>
<evidence type="ECO:0000313" key="7">
    <source>
        <dbReference type="EMBL" id="TLD00346.1"/>
    </source>
</evidence>
<dbReference type="SUPFAM" id="SSF51161">
    <property type="entry name" value="Trimeric LpxA-like enzymes"/>
    <property type="match status" value="1"/>
</dbReference>
<evidence type="ECO:0000256" key="2">
    <source>
        <dbReference type="ARBA" id="ARBA00022679"/>
    </source>
</evidence>
<gene>
    <name evidence="7" type="ORF">DSM106044_02832</name>
</gene>
<keyword evidence="3" id="KW-0677">Repeat</keyword>
<evidence type="ECO:0000256" key="4">
    <source>
        <dbReference type="ARBA" id="ARBA00023315"/>
    </source>
</evidence>
<dbReference type="FunFam" id="2.160.10.10:FF:000025">
    <property type="entry name" value="Hexapeptide-repeat containing-acetyltransferase"/>
    <property type="match status" value="1"/>
</dbReference>
<dbReference type="InterPro" id="IPR039369">
    <property type="entry name" value="LacA-like"/>
</dbReference>
<dbReference type="PANTHER" id="PTHR43017">
    <property type="entry name" value="GALACTOSIDE O-ACETYLTRANSFERASE"/>
    <property type="match status" value="1"/>
</dbReference>
<dbReference type="SMART" id="SM01266">
    <property type="entry name" value="Mac"/>
    <property type="match status" value="1"/>
</dbReference>
<dbReference type="Gene3D" id="2.160.10.10">
    <property type="entry name" value="Hexapeptide repeat proteins"/>
    <property type="match status" value="1"/>
</dbReference>
<sequence>MTEKEKSHAGMLYQPGDPELAADRDVTVKKLYDYNNIHPLDREARQAAIQGLLGSTGANCVVEQPLFCTYGYNTAVGDNFFLNVNCKLMDSGKITIGNNVFIAPNVCIITEEHAMDAARRIQGLEYTHPVHIGDNVWICAGVMVLPGVTIGANSVIGAGSVVTKDIPPNSLAVGNPCRVIRKVNEDIAD</sequence>